<evidence type="ECO:0000256" key="1">
    <source>
        <dbReference type="SAM" id="Phobius"/>
    </source>
</evidence>
<keyword evidence="1" id="KW-0472">Membrane</keyword>
<comment type="caution">
    <text evidence="2">The sequence shown here is derived from an EMBL/GenBank/DDBJ whole genome shotgun (WGS) entry which is preliminary data.</text>
</comment>
<dbReference type="EMBL" id="PSNX01000002">
    <property type="protein sequence ID" value="PPE67675.1"/>
    <property type="molecule type" value="Genomic_DNA"/>
</dbReference>
<accession>A0A2S5SY20</accession>
<evidence type="ECO:0000313" key="2">
    <source>
        <dbReference type="EMBL" id="PPE67675.1"/>
    </source>
</evidence>
<dbReference type="AlphaFoldDB" id="A0A2S5SY20"/>
<keyword evidence="3" id="KW-1185">Reference proteome</keyword>
<keyword evidence="1" id="KW-0812">Transmembrane</keyword>
<feature type="transmembrane region" description="Helical" evidence="1">
    <location>
        <begin position="54"/>
        <end position="79"/>
    </location>
</feature>
<protein>
    <submittedName>
        <fullName evidence="2">Uncharacterized protein</fullName>
    </submittedName>
</protein>
<gene>
    <name evidence="2" type="ORF">C1704_02080</name>
</gene>
<reference evidence="2 3" key="1">
    <citation type="submission" date="2018-02" db="EMBL/GenBank/DDBJ databases">
        <title>Reclassifiation of [Polyangium] brachysporum DSM 7029 as Guopingzhaonella breviflexa gen. nov., sp. nov., a member of the family Comamonadaceae.</title>
        <authorList>
            <person name="Tang B."/>
        </authorList>
    </citation>
    <scope>NUCLEOTIDE SEQUENCE [LARGE SCALE GENOMIC DNA]</scope>
    <source>
        <strain evidence="2 3">BCRC 80649</strain>
    </source>
</reference>
<organism evidence="2 3">
    <name type="scientific">Caldimonas caldifontis</name>
    <dbReference type="NCBI Taxonomy" id="1452508"/>
    <lineage>
        <taxon>Bacteria</taxon>
        <taxon>Pseudomonadati</taxon>
        <taxon>Pseudomonadota</taxon>
        <taxon>Betaproteobacteria</taxon>
        <taxon>Burkholderiales</taxon>
        <taxon>Sphaerotilaceae</taxon>
        <taxon>Caldimonas</taxon>
    </lineage>
</organism>
<keyword evidence="1" id="KW-1133">Transmembrane helix</keyword>
<dbReference type="Proteomes" id="UP000238605">
    <property type="component" value="Unassembled WGS sequence"/>
</dbReference>
<name>A0A2S5SY20_9BURK</name>
<proteinExistence type="predicted"/>
<sequence>MRRMPLLNPSVKRRLLAALGLSVAVPWLIGAWVKTTLQSGLHDDATRASQIVDFIVAGSVVFLIAMVVTAAVGCVVVAVMKGPHYIGDPFPQDESNGP</sequence>
<evidence type="ECO:0000313" key="3">
    <source>
        <dbReference type="Proteomes" id="UP000238605"/>
    </source>
</evidence>